<dbReference type="KEGG" id="strr:EKD16_06355"/>
<dbReference type="Pfam" id="PF04149">
    <property type="entry name" value="DUF397"/>
    <property type="match status" value="1"/>
</dbReference>
<gene>
    <name evidence="2" type="ORF">EKD16_06355</name>
</gene>
<keyword evidence="3" id="KW-1185">Reference proteome</keyword>
<dbReference type="EMBL" id="CP036455">
    <property type="protein sequence ID" value="QBI53069.1"/>
    <property type="molecule type" value="Genomic_DNA"/>
</dbReference>
<evidence type="ECO:0000313" key="3">
    <source>
        <dbReference type="Proteomes" id="UP000292235"/>
    </source>
</evidence>
<feature type="domain" description="DUF397" evidence="1">
    <location>
        <begin position="18"/>
        <end position="53"/>
    </location>
</feature>
<evidence type="ECO:0000313" key="2">
    <source>
        <dbReference type="EMBL" id="QBI53069.1"/>
    </source>
</evidence>
<accession>A0A4P6Q2H7</accession>
<evidence type="ECO:0000259" key="1">
    <source>
        <dbReference type="Pfam" id="PF04149"/>
    </source>
</evidence>
<dbReference type="InterPro" id="IPR007278">
    <property type="entry name" value="DUF397"/>
</dbReference>
<proteinExistence type="predicted"/>
<reference evidence="2 3" key="1">
    <citation type="submission" date="2019-02" db="EMBL/GenBank/DDBJ databases">
        <authorList>
            <person name="Khodamoradi S."/>
            <person name="Hahnke R.L."/>
            <person name="Kaempfer P."/>
            <person name="Schumann P."/>
            <person name="Rohde M."/>
            <person name="Steinert M."/>
            <person name="Luzhetskyy A."/>
            <person name="Wink J."/>
            <person name="Ruckert C."/>
        </authorList>
    </citation>
    <scope>NUCLEOTIDE SEQUENCE [LARGE SCALE GENOMIC DNA]</scope>
    <source>
        <strain evidence="2 3">M2</strain>
    </source>
</reference>
<dbReference type="Proteomes" id="UP000292235">
    <property type="component" value="Chromosome"/>
</dbReference>
<sequence>MPHPRAWAEVSRPYWLKVADFDSGGAIRDNKHRDLGALQFPSAEWRAFLSAIKDGDI</sequence>
<protein>
    <recommendedName>
        <fullName evidence="1">DUF397 domain-containing protein</fullName>
    </recommendedName>
</protein>
<dbReference type="AlphaFoldDB" id="A0A4P6Q2H7"/>
<dbReference type="OrthoDB" id="4570646at2"/>
<organism evidence="2 3">
    <name type="scientific">Streptomonospora litoralis</name>
    <dbReference type="NCBI Taxonomy" id="2498135"/>
    <lineage>
        <taxon>Bacteria</taxon>
        <taxon>Bacillati</taxon>
        <taxon>Actinomycetota</taxon>
        <taxon>Actinomycetes</taxon>
        <taxon>Streptosporangiales</taxon>
        <taxon>Nocardiopsidaceae</taxon>
        <taxon>Streptomonospora</taxon>
    </lineage>
</organism>
<name>A0A4P6Q2H7_9ACTN</name>